<dbReference type="Proteomes" id="UP000825701">
    <property type="component" value="Chromosome"/>
</dbReference>
<dbReference type="GO" id="GO:0047746">
    <property type="term" value="F:chlorophyllase activity"/>
    <property type="evidence" value="ECO:0007669"/>
    <property type="project" value="TreeGrafter"/>
</dbReference>
<dbReference type="PANTHER" id="PTHR33428:SF14">
    <property type="entry name" value="CARBOXYLESTERASE TYPE B DOMAIN-CONTAINING PROTEIN"/>
    <property type="match status" value="1"/>
</dbReference>
<dbReference type="GO" id="GO:0015996">
    <property type="term" value="P:chlorophyll catabolic process"/>
    <property type="evidence" value="ECO:0007669"/>
    <property type="project" value="TreeGrafter"/>
</dbReference>
<evidence type="ECO:0000313" key="1">
    <source>
        <dbReference type="EMBL" id="QZN99421.1"/>
    </source>
</evidence>
<keyword evidence="2" id="KW-1185">Reference proteome</keyword>
<dbReference type="EMBL" id="CP081869">
    <property type="protein sequence ID" value="QZN99421.1"/>
    <property type="molecule type" value="Genomic_DNA"/>
</dbReference>
<dbReference type="Gene3D" id="3.40.50.1820">
    <property type="entry name" value="alpha/beta hydrolase"/>
    <property type="match status" value="1"/>
</dbReference>
<dbReference type="SUPFAM" id="SSF53474">
    <property type="entry name" value="alpha/beta-Hydrolases"/>
    <property type="match status" value="1"/>
</dbReference>
<gene>
    <name evidence="1" type="ORF">K6K41_22145</name>
</gene>
<evidence type="ECO:0008006" key="3">
    <source>
        <dbReference type="Google" id="ProtNLM"/>
    </source>
</evidence>
<dbReference type="RefSeq" id="WP_261402484.1">
    <property type="nucleotide sequence ID" value="NZ_CP081869.1"/>
</dbReference>
<reference evidence="1" key="1">
    <citation type="submission" date="2021-08" db="EMBL/GenBank/DDBJ databases">
        <authorList>
            <person name="Zhang H."/>
            <person name="Xu M."/>
            <person name="Yu Z."/>
            <person name="Yang L."/>
            <person name="Cai Y."/>
        </authorList>
    </citation>
    <scope>NUCLEOTIDE SEQUENCE</scope>
    <source>
        <strain evidence="1">CHL1</strain>
    </source>
</reference>
<dbReference type="PANTHER" id="PTHR33428">
    <property type="entry name" value="CHLOROPHYLLASE-2, CHLOROPLASTIC"/>
    <property type="match status" value="1"/>
</dbReference>
<protein>
    <recommendedName>
        <fullName evidence="3">Alpha/beta hydrolase</fullName>
    </recommendedName>
</protein>
<sequence>MAALGTVVNDAQAVEGPYEVRTGSYMLPGRDEPLVATDRKVDLWAEVYRPKTLKGKPFPILVFLHGNHGTCGTYDPVRRVRVDNRSDYTRTGVCPENYVITPNHLGYAYLAEELASWGYVVVSINANRGVTAGTGLTEDRGLNLMRGRLILRHLALLSDWNSGRGDIAPPKTLGFKPLGTMDFSEVGIMGHSRGGEGARAALQQFRDATSPFPGLIGPMNIKSIFEIGPVDGQTSRVLDANGVNSMILLPSCDGDVYNLQGMKVFDRTFDRAAPFDTTQAFHGTFEVKGANHNAYNTEWQTSDSPGCLGVKNLFPAAGFSKDQKATAFHTMVPFFRATVGKNADPALAAIFDPATTLPATLSDITKYNRGYLPGPNNEKTEMLERFSQESGLSDSGVPTTVTGVTVTNQQASYEHQLGTRVARVTWDESSPSERFFQLNFAGKGQNLTSYKTLAFRASLGCFANICNKKQSKKGEMDFTVALVAADGTLSNELAMVGRTRLSRPVGPAYGTQYLHETLYTVELPLEDFEGVDLGAVAGVRFTFEKKRSGVVNIGTISKSTLPAATGDVDQEPAMAEAETPEAILTASAAPRTTAGADSNRIRIVRASGPSSARSSGGSGDGAVEIVLSTKRPFPFTGALPTLTVGGETVEGGDISVDGKTMTISVPAKDFAKLPDGGEVSLFVQASSPVWKFGKLAK</sequence>
<dbReference type="KEGG" id="cmet:K6K41_22145"/>
<dbReference type="AlphaFoldDB" id="A0A9E6REH7"/>
<evidence type="ECO:0000313" key="2">
    <source>
        <dbReference type="Proteomes" id="UP000825701"/>
    </source>
</evidence>
<proteinExistence type="predicted"/>
<organism evidence="1 2">
    <name type="scientific">Chenggangzhangella methanolivorans</name>
    <dbReference type="NCBI Taxonomy" id="1437009"/>
    <lineage>
        <taxon>Bacteria</taxon>
        <taxon>Pseudomonadati</taxon>
        <taxon>Pseudomonadota</taxon>
        <taxon>Alphaproteobacteria</taxon>
        <taxon>Hyphomicrobiales</taxon>
        <taxon>Methylopilaceae</taxon>
        <taxon>Chenggangzhangella</taxon>
    </lineage>
</organism>
<accession>A0A9E6REH7</accession>
<dbReference type="InterPro" id="IPR029058">
    <property type="entry name" value="AB_hydrolase_fold"/>
</dbReference>
<name>A0A9E6REH7_9HYPH</name>